<evidence type="ECO:0000313" key="2">
    <source>
        <dbReference type="Proteomes" id="UP000652176"/>
    </source>
</evidence>
<proteinExistence type="predicted"/>
<sequence length="68" mass="7637">MANKPNKPSDFPMFAALVYQASATRMEYTDYLETYDDLLRLLFWNPEIDTLLAIESSQSALVHGGGHA</sequence>
<dbReference type="RefSeq" id="WP_192375772.1">
    <property type="nucleotide sequence ID" value="NZ_CAJHIV010000001.1"/>
</dbReference>
<protein>
    <submittedName>
        <fullName evidence="1">Uncharacterized protein</fullName>
    </submittedName>
</protein>
<accession>A0ABR9D2Z7</accession>
<gene>
    <name evidence="1" type="ORF">IE877_16710</name>
</gene>
<comment type="caution">
    <text evidence="1">The sequence shown here is derived from an EMBL/GenBank/DDBJ whole genome shotgun (WGS) entry which is preliminary data.</text>
</comment>
<keyword evidence="2" id="KW-1185">Reference proteome</keyword>
<dbReference type="EMBL" id="JACXSS010000001">
    <property type="protein sequence ID" value="MBD9357497.1"/>
    <property type="molecule type" value="Genomic_DNA"/>
</dbReference>
<dbReference type="Proteomes" id="UP000652176">
    <property type="component" value="Unassembled WGS sequence"/>
</dbReference>
<evidence type="ECO:0000313" key="1">
    <source>
        <dbReference type="EMBL" id="MBD9357497.1"/>
    </source>
</evidence>
<reference evidence="1 2" key="1">
    <citation type="submission" date="2020-09" db="EMBL/GenBank/DDBJ databases">
        <title>Methylomonas albis sp. nov. and Methylomonas fluvii sp. nov.: Two cold-adapted methanotrophs from the River Elbe and an amended description of Methylovulum psychrotolerans strain Eb1.</title>
        <authorList>
            <person name="Bussmann I.K."/>
            <person name="Klings K.-W."/>
            <person name="Warnstedt J."/>
            <person name="Hoppert M."/>
            <person name="Saborowski A."/>
            <person name="Horn F."/>
            <person name="Liebner S."/>
        </authorList>
    </citation>
    <scope>NUCLEOTIDE SEQUENCE [LARGE SCALE GENOMIC DNA]</scope>
    <source>
        <strain evidence="1 2">EbA</strain>
    </source>
</reference>
<organism evidence="1 2">
    <name type="scientific">Methylomonas albis</name>
    <dbReference type="NCBI Taxonomy" id="1854563"/>
    <lineage>
        <taxon>Bacteria</taxon>
        <taxon>Pseudomonadati</taxon>
        <taxon>Pseudomonadota</taxon>
        <taxon>Gammaproteobacteria</taxon>
        <taxon>Methylococcales</taxon>
        <taxon>Methylococcaceae</taxon>
        <taxon>Methylomonas</taxon>
    </lineage>
</organism>
<name>A0ABR9D2Z7_9GAMM</name>